<dbReference type="EMBL" id="BIFS01000001">
    <property type="protein sequence ID" value="GCE21487.1"/>
    <property type="molecule type" value="Genomic_DNA"/>
</dbReference>
<dbReference type="Proteomes" id="UP000287188">
    <property type="component" value="Unassembled WGS sequence"/>
</dbReference>
<reference evidence="2" key="1">
    <citation type="submission" date="2018-12" db="EMBL/GenBank/DDBJ databases">
        <title>Tengunoibacter tsumagoiensis gen. nov., sp. nov., Dictyobacter kobayashii sp. nov., D. alpinus sp. nov., and D. joshuensis sp. nov. and description of Dictyobacteraceae fam. nov. within the order Ktedonobacterales isolated from Tengu-no-mugimeshi.</title>
        <authorList>
            <person name="Wang C.M."/>
            <person name="Zheng Y."/>
            <person name="Sakai Y."/>
            <person name="Toyoda A."/>
            <person name="Minakuchi Y."/>
            <person name="Abe K."/>
            <person name="Yokota A."/>
            <person name="Yabe S."/>
        </authorList>
    </citation>
    <scope>NUCLEOTIDE SEQUENCE [LARGE SCALE GENOMIC DNA]</scope>
    <source>
        <strain evidence="2">Uno11</strain>
    </source>
</reference>
<accession>A0A402AQW7</accession>
<name>A0A402AQW7_9CHLR</name>
<protein>
    <submittedName>
        <fullName evidence="1">Uncharacterized protein</fullName>
    </submittedName>
</protein>
<evidence type="ECO:0000313" key="2">
    <source>
        <dbReference type="Proteomes" id="UP000287188"/>
    </source>
</evidence>
<proteinExistence type="predicted"/>
<keyword evidence="2" id="KW-1185">Reference proteome</keyword>
<organism evidence="1 2">
    <name type="scientific">Dictyobacter kobayashii</name>
    <dbReference type="NCBI Taxonomy" id="2014872"/>
    <lineage>
        <taxon>Bacteria</taxon>
        <taxon>Bacillati</taxon>
        <taxon>Chloroflexota</taxon>
        <taxon>Ktedonobacteria</taxon>
        <taxon>Ktedonobacterales</taxon>
        <taxon>Dictyobacteraceae</taxon>
        <taxon>Dictyobacter</taxon>
    </lineage>
</organism>
<evidence type="ECO:0000313" key="1">
    <source>
        <dbReference type="EMBL" id="GCE21487.1"/>
    </source>
</evidence>
<gene>
    <name evidence="1" type="ORF">KDK_52870</name>
</gene>
<comment type="caution">
    <text evidence="1">The sequence shown here is derived from an EMBL/GenBank/DDBJ whole genome shotgun (WGS) entry which is preliminary data.</text>
</comment>
<dbReference type="AlphaFoldDB" id="A0A402AQW7"/>
<sequence length="45" mass="5204">MVRQSKISAEIITVRLFLNITPSFYIIEDEIAWQRVPGVDEIAKL</sequence>